<organism evidence="10 11">
    <name type="scientific">Neiella marina</name>
    <dbReference type="NCBI Taxonomy" id="508461"/>
    <lineage>
        <taxon>Bacteria</taxon>
        <taxon>Pseudomonadati</taxon>
        <taxon>Pseudomonadota</taxon>
        <taxon>Gammaproteobacteria</taxon>
        <taxon>Alteromonadales</taxon>
        <taxon>Echinimonadaceae</taxon>
        <taxon>Neiella</taxon>
    </lineage>
</organism>
<dbReference type="GO" id="GO:0005829">
    <property type="term" value="C:cytosol"/>
    <property type="evidence" value="ECO:0007669"/>
    <property type="project" value="TreeGrafter"/>
</dbReference>
<feature type="binding site" evidence="8">
    <location>
        <position position="52"/>
    </location>
    <ligand>
        <name>substrate</name>
    </ligand>
</feature>
<keyword evidence="11" id="KW-1185">Reference proteome</keyword>
<dbReference type="CDD" id="cd04242">
    <property type="entry name" value="AAK_G5K_ProB"/>
    <property type="match status" value="1"/>
</dbReference>
<gene>
    <name evidence="8 10" type="primary">proB</name>
    <name evidence="10" type="ORF">GCM10011369_31630</name>
</gene>
<comment type="function">
    <text evidence="8">Catalyzes the transfer of a phosphate group to glutamate to form L-glutamate 5-phosphate.</text>
</comment>
<proteinExistence type="inferred from homology"/>
<comment type="similarity">
    <text evidence="8">Belongs to the glutamate 5-kinase family.</text>
</comment>
<keyword evidence="1 8" id="KW-0963">Cytoplasm</keyword>
<dbReference type="GO" id="GO:0004349">
    <property type="term" value="F:glutamate 5-kinase activity"/>
    <property type="evidence" value="ECO:0007669"/>
    <property type="project" value="UniProtKB-UniRule"/>
</dbReference>
<accession>A0A8J2U957</accession>
<dbReference type="GO" id="GO:0055129">
    <property type="term" value="P:L-proline biosynthetic process"/>
    <property type="evidence" value="ECO:0007669"/>
    <property type="project" value="UniProtKB-UniRule"/>
</dbReference>
<feature type="binding site" evidence="8">
    <location>
        <begin position="167"/>
        <end position="168"/>
    </location>
    <ligand>
        <name>ATP</name>
        <dbReference type="ChEBI" id="CHEBI:30616"/>
    </ligand>
</feature>
<keyword evidence="6 8" id="KW-0418">Kinase</keyword>
<dbReference type="PANTHER" id="PTHR43654">
    <property type="entry name" value="GLUTAMATE 5-KINASE"/>
    <property type="match status" value="1"/>
</dbReference>
<dbReference type="InterPro" id="IPR019797">
    <property type="entry name" value="Glutamate_5-kinase_CS"/>
</dbReference>
<dbReference type="InterPro" id="IPR011529">
    <property type="entry name" value="Glu_5kinase"/>
</dbReference>
<protein>
    <recommendedName>
        <fullName evidence="8">Glutamate 5-kinase</fullName>
        <ecNumber evidence="8">2.7.2.11</ecNumber>
    </recommendedName>
    <alternativeName>
        <fullName evidence="8">Gamma-glutamyl kinase</fullName>
        <shortName evidence="8">GK</shortName>
    </alternativeName>
</protein>
<dbReference type="EMBL" id="BMDX01000021">
    <property type="protein sequence ID" value="GGA87234.1"/>
    <property type="molecule type" value="Genomic_DNA"/>
</dbReference>
<keyword evidence="4 8" id="KW-0808">Transferase</keyword>
<dbReference type="InterPro" id="IPR041739">
    <property type="entry name" value="G5K_ProB"/>
</dbReference>
<dbReference type="OrthoDB" id="9804434at2"/>
<evidence type="ECO:0000256" key="2">
    <source>
        <dbReference type="ARBA" id="ARBA00022605"/>
    </source>
</evidence>
<dbReference type="InterPro" id="IPR001057">
    <property type="entry name" value="Glu/AcGlu_kinase"/>
</dbReference>
<feature type="binding site" evidence="8">
    <location>
        <position position="12"/>
    </location>
    <ligand>
        <name>ATP</name>
        <dbReference type="ChEBI" id="CHEBI:30616"/>
    </ligand>
</feature>
<dbReference type="InterPro" id="IPR036974">
    <property type="entry name" value="PUA_sf"/>
</dbReference>
<evidence type="ECO:0000256" key="8">
    <source>
        <dbReference type="HAMAP-Rule" id="MF_00456"/>
    </source>
</evidence>
<dbReference type="EC" id="2.7.2.11" evidence="8"/>
<dbReference type="PROSITE" id="PS00902">
    <property type="entry name" value="GLUTAMATE_5_KINASE"/>
    <property type="match status" value="1"/>
</dbReference>
<evidence type="ECO:0000256" key="7">
    <source>
        <dbReference type="ARBA" id="ARBA00022840"/>
    </source>
</evidence>
<dbReference type="GO" id="GO:0003723">
    <property type="term" value="F:RNA binding"/>
    <property type="evidence" value="ECO:0007669"/>
    <property type="project" value="InterPro"/>
</dbReference>
<dbReference type="SUPFAM" id="SSF53633">
    <property type="entry name" value="Carbamate kinase-like"/>
    <property type="match status" value="1"/>
</dbReference>
<dbReference type="RefSeq" id="WP_087507155.1">
    <property type="nucleotide sequence ID" value="NZ_BMDX01000021.1"/>
</dbReference>
<dbReference type="InterPro" id="IPR005715">
    <property type="entry name" value="Glu_5kinase/COase_Synthase"/>
</dbReference>
<dbReference type="Pfam" id="PF00696">
    <property type="entry name" value="AA_kinase"/>
    <property type="match status" value="1"/>
</dbReference>
<keyword evidence="7 8" id="KW-0067">ATP-binding</keyword>
<dbReference type="InterPro" id="IPR001048">
    <property type="entry name" value="Asp/Glu/Uridylate_kinase"/>
</dbReference>
<dbReference type="UniPathway" id="UPA00098">
    <property type="reaction ID" value="UER00359"/>
</dbReference>
<dbReference type="Gene3D" id="3.40.1160.10">
    <property type="entry name" value="Acetylglutamate kinase-like"/>
    <property type="match status" value="1"/>
</dbReference>
<dbReference type="PIRSF" id="PIRSF000729">
    <property type="entry name" value="GK"/>
    <property type="match status" value="1"/>
</dbReference>
<sequence>MSQFSWQRIVIKVGSALIAPEGRGCSSRYLLSIAQFIIQCRMKGCQVVLVSSGSVAAGTDAFDGSREAGPALKKAMAAQGQMEMMAAWQRLFDFPIAQLLLTQGDLQDRSRYHSIKDTAFELLNNNILPVVNENDAVTPDALKVGDNDNLSAMVAGAISADALIICTDIDGLFDKNPRQHADASRIEQVTTINDSILAMAGGAGTSVGTGGMRTKLEAAEKATAHGIRTFIVNGRSEQAMYALQQGQNPGTEFVPHAEPLQESAHWLTHTARAQGEIVVTNGSESRLHENGENLKHTDILDVVGDFSSGDTVLIRAKNGTKLAKATTQHSSCVLSLITREASGDALLSLTVDKTPILSNQNIAILETS</sequence>
<evidence type="ECO:0000256" key="5">
    <source>
        <dbReference type="ARBA" id="ARBA00022741"/>
    </source>
</evidence>
<evidence type="ECO:0000313" key="11">
    <source>
        <dbReference type="Proteomes" id="UP000619743"/>
    </source>
</evidence>
<comment type="caution">
    <text evidence="10">The sequence shown here is derived from an EMBL/GenBank/DDBJ whole genome shotgun (WGS) entry which is preliminary data.</text>
</comment>
<dbReference type="PRINTS" id="PR00474">
    <property type="entry name" value="GLU5KINASE"/>
</dbReference>
<keyword evidence="3 8" id="KW-0641">Proline biosynthesis</keyword>
<dbReference type="Gene3D" id="2.30.130.10">
    <property type="entry name" value="PUA domain"/>
    <property type="match status" value="1"/>
</dbReference>
<dbReference type="InterPro" id="IPR036393">
    <property type="entry name" value="AceGlu_kinase-like_sf"/>
</dbReference>
<keyword evidence="5 8" id="KW-0547">Nucleotide-binding</keyword>
<dbReference type="SUPFAM" id="SSF88697">
    <property type="entry name" value="PUA domain-like"/>
    <property type="match status" value="1"/>
</dbReference>
<evidence type="ECO:0000256" key="3">
    <source>
        <dbReference type="ARBA" id="ARBA00022650"/>
    </source>
</evidence>
<comment type="catalytic activity">
    <reaction evidence="8">
        <text>L-glutamate + ATP = L-glutamyl 5-phosphate + ADP</text>
        <dbReference type="Rhea" id="RHEA:14877"/>
        <dbReference type="ChEBI" id="CHEBI:29985"/>
        <dbReference type="ChEBI" id="CHEBI:30616"/>
        <dbReference type="ChEBI" id="CHEBI:58274"/>
        <dbReference type="ChEBI" id="CHEBI:456216"/>
        <dbReference type="EC" id="2.7.2.11"/>
    </reaction>
</comment>
<comment type="pathway">
    <text evidence="8">Amino-acid biosynthesis; L-proline biosynthesis; L-glutamate 5-semialdehyde from L-glutamate: step 1/2.</text>
</comment>
<dbReference type="FunFam" id="3.40.1160.10:FF:000018">
    <property type="entry name" value="Glutamate 5-kinase"/>
    <property type="match status" value="1"/>
</dbReference>
<evidence type="ECO:0000259" key="9">
    <source>
        <dbReference type="Pfam" id="PF00696"/>
    </source>
</evidence>
<evidence type="ECO:0000313" key="10">
    <source>
        <dbReference type="EMBL" id="GGA87234.1"/>
    </source>
</evidence>
<feature type="domain" description="Aspartate/glutamate/uridylate kinase" evidence="9">
    <location>
        <begin position="7"/>
        <end position="233"/>
    </location>
</feature>
<dbReference type="GO" id="GO:0005524">
    <property type="term" value="F:ATP binding"/>
    <property type="evidence" value="ECO:0007669"/>
    <property type="project" value="UniProtKB-KW"/>
</dbReference>
<keyword evidence="2 8" id="KW-0028">Amino-acid biosynthesis</keyword>
<evidence type="ECO:0000256" key="1">
    <source>
        <dbReference type="ARBA" id="ARBA00022490"/>
    </source>
</evidence>
<evidence type="ECO:0000256" key="6">
    <source>
        <dbReference type="ARBA" id="ARBA00022777"/>
    </source>
</evidence>
<dbReference type="Proteomes" id="UP000619743">
    <property type="component" value="Unassembled WGS sequence"/>
</dbReference>
<feature type="binding site" evidence="8">
    <location>
        <position position="135"/>
    </location>
    <ligand>
        <name>substrate</name>
    </ligand>
</feature>
<dbReference type="PANTHER" id="PTHR43654:SF1">
    <property type="entry name" value="ISOPENTENYL PHOSPHATE KINASE"/>
    <property type="match status" value="1"/>
</dbReference>
<feature type="binding site" evidence="8">
    <location>
        <begin position="209"/>
        <end position="215"/>
    </location>
    <ligand>
        <name>ATP</name>
        <dbReference type="ChEBI" id="CHEBI:30616"/>
    </ligand>
</feature>
<dbReference type="InterPro" id="IPR015947">
    <property type="entry name" value="PUA-like_sf"/>
</dbReference>
<dbReference type="AlphaFoldDB" id="A0A8J2U957"/>
<feature type="binding site" evidence="8">
    <location>
        <position position="147"/>
    </location>
    <ligand>
        <name>substrate</name>
    </ligand>
</feature>
<dbReference type="NCBIfam" id="TIGR01027">
    <property type="entry name" value="proB"/>
    <property type="match status" value="1"/>
</dbReference>
<comment type="subcellular location">
    <subcellularLocation>
        <location evidence="8">Cytoplasm</location>
    </subcellularLocation>
</comment>
<dbReference type="HAMAP" id="MF_00456">
    <property type="entry name" value="ProB"/>
    <property type="match status" value="1"/>
</dbReference>
<reference evidence="11" key="1">
    <citation type="journal article" date="2019" name="Int. J. Syst. Evol. Microbiol.">
        <title>The Global Catalogue of Microorganisms (GCM) 10K type strain sequencing project: providing services to taxonomists for standard genome sequencing and annotation.</title>
        <authorList>
            <consortium name="The Broad Institute Genomics Platform"/>
            <consortium name="The Broad Institute Genome Sequencing Center for Infectious Disease"/>
            <person name="Wu L."/>
            <person name="Ma J."/>
        </authorList>
    </citation>
    <scope>NUCLEOTIDE SEQUENCE [LARGE SCALE GENOMIC DNA]</scope>
    <source>
        <strain evidence="11">CGMCC 1.10130</strain>
    </source>
</reference>
<name>A0A8J2U957_9GAMM</name>
<evidence type="ECO:0000256" key="4">
    <source>
        <dbReference type="ARBA" id="ARBA00022679"/>
    </source>
</evidence>